<protein>
    <submittedName>
        <fullName evidence="1">Uncharacterized protein</fullName>
    </submittedName>
</protein>
<reference evidence="1 2" key="1">
    <citation type="submission" date="2018-08" db="EMBL/GenBank/DDBJ databases">
        <authorList>
            <person name="Laetsch R D."/>
            <person name="Stevens L."/>
            <person name="Kumar S."/>
            <person name="Blaxter L. M."/>
        </authorList>
    </citation>
    <scope>NUCLEOTIDE SEQUENCE [LARGE SCALE GENOMIC DNA]</scope>
</reference>
<dbReference type="EMBL" id="UPTC01004174">
    <property type="protein sequence ID" value="VBB34824.1"/>
    <property type="molecule type" value="Genomic_DNA"/>
</dbReference>
<organism evidence="1 2">
    <name type="scientific">Acanthocheilonema viteae</name>
    <name type="common">Filarial nematode worm</name>
    <name type="synonym">Dipetalonema viteae</name>
    <dbReference type="NCBI Taxonomy" id="6277"/>
    <lineage>
        <taxon>Eukaryota</taxon>
        <taxon>Metazoa</taxon>
        <taxon>Ecdysozoa</taxon>
        <taxon>Nematoda</taxon>
        <taxon>Chromadorea</taxon>
        <taxon>Rhabditida</taxon>
        <taxon>Spirurina</taxon>
        <taxon>Spiruromorpha</taxon>
        <taxon>Filarioidea</taxon>
        <taxon>Onchocercidae</taxon>
        <taxon>Acanthocheilonema</taxon>
    </lineage>
</organism>
<dbReference type="Proteomes" id="UP000276991">
    <property type="component" value="Unassembled WGS sequence"/>
</dbReference>
<gene>
    <name evidence="1" type="ORF">NAV_LOCUS9615</name>
</gene>
<keyword evidence="2" id="KW-1185">Reference proteome</keyword>
<evidence type="ECO:0000313" key="1">
    <source>
        <dbReference type="EMBL" id="VBB34824.1"/>
    </source>
</evidence>
<dbReference type="AlphaFoldDB" id="A0A498SXK1"/>
<evidence type="ECO:0000313" key="2">
    <source>
        <dbReference type="Proteomes" id="UP000276991"/>
    </source>
</evidence>
<name>A0A498SXK1_ACAVI</name>
<feature type="non-terminal residue" evidence="1">
    <location>
        <position position="1"/>
    </location>
</feature>
<accession>A0A498SXK1</accession>
<proteinExistence type="predicted"/>
<sequence length="65" mass="7244">EDGMAECAPGDENAFTTSTTMHILKHHQPISLLSLFSFPSIVEIRGRRGRGLFFDLSGGHLDNEW</sequence>